<reference evidence="3" key="1">
    <citation type="submission" date="2017-09" db="EMBL/GenBank/DDBJ databases">
        <title>Depth-based differentiation of microbial function through sediment-hosted aquifers and enrichment of novel symbionts in the deep terrestrial subsurface.</title>
        <authorList>
            <person name="Probst A.J."/>
            <person name="Ladd B."/>
            <person name="Jarett J.K."/>
            <person name="Geller-Mcgrath D.E."/>
            <person name="Sieber C.M.K."/>
            <person name="Emerson J.B."/>
            <person name="Anantharaman K."/>
            <person name="Thomas B.C."/>
            <person name="Malmstrom R."/>
            <person name="Stieglmeier M."/>
            <person name="Klingl A."/>
            <person name="Woyke T."/>
            <person name="Ryan C.M."/>
            <person name="Banfield J.F."/>
        </authorList>
    </citation>
    <scope>NUCLEOTIDE SEQUENCE [LARGE SCALE GENOMIC DNA]</scope>
</reference>
<keyword evidence="1" id="KW-0472">Membrane</keyword>
<dbReference type="Proteomes" id="UP000231704">
    <property type="component" value="Unassembled WGS sequence"/>
</dbReference>
<organism evidence="2 3">
    <name type="scientific">Candidatus Wolfebacteria bacterium CG03_land_8_20_14_0_80_39_317</name>
    <dbReference type="NCBI Taxonomy" id="1975068"/>
    <lineage>
        <taxon>Bacteria</taxon>
        <taxon>Candidatus Wolfeibacteriota</taxon>
    </lineage>
</organism>
<keyword evidence="1" id="KW-0812">Transmembrane</keyword>
<protein>
    <submittedName>
        <fullName evidence="2">Uncharacterized protein</fullName>
    </submittedName>
</protein>
<proteinExistence type="predicted"/>
<evidence type="ECO:0000256" key="1">
    <source>
        <dbReference type="SAM" id="Phobius"/>
    </source>
</evidence>
<evidence type="ECO:0000313" key="2">
    <source>
        <dbReference type="EMBL" id="PIU98922.1"/>
    </source>
</evidence>
<name>A0A2M7B749_9BACT</name>
<dbReference type="AlphaFoldDB" id="A0A2M7B749"/>
<dbReference type="EMBL" id="PEVI01000015">
    <property type="protein sequence ID" value="PIU98922.1"/>
    <property type="molecule type" value="Genomic_DNA"/>
</dbReference>
<sequence>MILLVGGLIVEIGITGAFIAYFLSQSGFGIKLSEEALAAARAGIEDAKIRIVRDKNFNPSPNPYTLIVGSRSSQVTICKDICVGADKFQVDSLGIAFNKRRKIRAVIYVNSLTGEVKLESEREIAI</sequence>
<keyword evidence="1" id="KW-1133">Transmembrane helix</keyword>
<gene>
    <name evidence="2" type="ORF">COS60_00485</name>
</gene>
<feature type="transmembrane region" description="Helical" evidence="1">
    <location>
        <begin position="6"/>
        <end position="23"/>
    </location>
</feature>
<accession>A0A2M7B749</accession>
<evidence type="ECO:0000313" key="3">
    <source>
        <dbReference type="Proteomes" id="UP000231704"/>
    </source>
</evidence>
<comment type="caution">
    <text evidence="2">The sequence shown here is derived from an EMBL/GenBank/DDBJ whole genome shotgun (WGS) entry which is preliminary data.</text>
</comment>